<keyword evidence="3 6" id="KW-0812">Transmembrane</keyword>
<dbReference type="InterPro" id="IPR042094">
    <property type="entry name" value="T2SS_GspF_sf"/>
</dbReference>
<dbReference type="PANTHER" id="PTHR35007">
    <property type="entry name" value="INTEGRAL MEMBRANE PROTEIN-RELATED"/>
    <property type="match status" value="1"/>
</dbReference>
<evidence type="ECO:0000256" key="5">
    <source>
        <dbReference type="ARBA" id="ARBA00023136"/>
    </source>
</evidence>
<dbReference type="Gene3D" id="1.20.81.30">
    <property type="entry name" value="Type II secretion system (T2SS), domain F"/>
    <property type="match status" value="1"/>
</dbReference>
<dbReference type="Proteomes" id="UP000664835">
    <property type="component" value="Unassembled WGS sequence"/>
</dbReference>
<evidence type="ECO:0000256" key="6">
    <source>
        <dbReference type="SAM" id="Phobius"/>
    </source>
</evidence>
<protein>
    <submittedName>
        <fullName evidence="8">Type II secretion system F family protein</fullName>
    </submittedName>
</protein>
<feature type="transmembrane region" description="Helical" evidence="6">
    <location>
        <begin position="254"/>
        <end position="272"/>
    </location>
</feature>
<gene>
    <name evidence="8" type="ORF">J3998_08840</name>
</gene>
<dbReference type="RefSeq" id="WP_208150280.1">
    <property type="nucleotide sequence ID" value="NZ_JAGETV010000015.1"/>
</dbReference>
<accession>A0ABS3Q5Q8</accession>
<evidence type="ECO:0000256" key="3">
    <source>
        <dbReference type="ARBA" id="ARBA00022692"/>
    </source>
</evidence>
<feature type="transmembrane region" description="Helical" evidence="6">
    <location>
        <begin position="6"/>
        <end position="24"/>
    </location>
</feature>
<comment type="caution">
    <text evidence="8">The sequence shown here is derived from an EMBL/GenBank/DDBJ whole genome shotgun (WGS) entry which is preliminary data.</text>
</comment>
<evidence type="ECO:0000256" key="4">
    <source>
        <dbReference type="ARBA" id="ARBA00022989"/>
    </source>
</evidence>
<feature type="domain" description="Type II secretion system protein GspF" evidence="7">
    <location>
        <begin position="146"/>
        <end position="268"/>
    </location>
</feature>
<evidence type="ECO:0000313" key="8">
    <source>
        <dbReference type="EMBL" id="MBO1927680.1"/>
    </source>
</evidence>
<evidence type="ECO:0000256" key="1">
    <source>
        <dbReference type="ARBA" id="ARBA00004651"/>
    </source>
</evidence>
<evidence type="ECO:0000259" key="7">
    <source>
        <dbReference type="Pfam" id="PF00482"/>
    </source>
</evidence>
<dbReference type="InterPro" id="IPR018076">
    <property type="entry name" value="T2SS_GspF_dom"/>
</dbReference>
<sequence>MDWELAVISSLVLLPFVFIALGLMRGRQRKYDAKVRSVMLRIGMAEEERLSLEELLMTQKNKGWFQFFVVKFKQAGIIGRQEIIRLILIQAFLLTLTLLLLAFNLGELSKRVLLLILILPTLPTVYLFVKAAQRQAQLRKEFPEMLDSLVRSMQAGYGIDGALRVVAEDMSGPLAEEIEEMNKQLKLGISLRDILREFQARVSLIEAQYFVITLILQRESGGQLSPVLKQLGLLMRRRENFQAKLQTLTAESRFTAWFISGLPILYVLYKFIFDIGSMDFLLHDPTGVKILAISLGLIFTGALILRSMLRIRF</sequence>
<keyword evidence="2" id="KW-1003">Cell membrane</keyword>
<evidence type="ECO:0000313" key="9">
    <source>
        <dbReference type="Proteomes" id="UP000664835"/>
    </source>
</evidence>
<comment type="subcellular location">
    <subcellularLocation>
        <location evidence="1">Cell membrane</location>
        <topology evidence="1">Multi-pass membrane protein</topology>
    </subcellularLocation>
</comment>
<reference evidence="8 9" key="1">
    <citation type="submission" date="2021-03" db="EMBL/GenBank/DDBJ databases">
        <title>Thiomicrorhabdus sp.nov.,novel sulfur-oxidizing bacteria isolated from coastal sediment.</title>
        <authorList>
            <person name="Liu X."/>
        </authorList>
    </citation>
    <scope>NUCLEOTIDE SEQUENCE [LARGE SCALE GENOMIC DNA]</scope>
    <source>
        <strain evidence="8 9">6S2-11</strain>
    </source>
</reference>
<dbReference type="Pfam" id="PF00482">
    <property type="entry name" value="T2SSF"/>
    <property type="match status" value="1"/>
</dbReference>
<feature type="transmembrane region" description="Helical" evidence="6">
    <location>
        <begin position="287"/>
        <end position="305"/>
    </location>
</feature>
<dbReference type="EMBL" id="JAGETV010000015">
    <property type="protein sequence ID" value="MBO1927680.1"/>
    <property type="molecule type" value="Genomic_DNA"/>
</dbReference>
<dbReference type="PANTHER" id="PTHR35007:SF1">
    <property type="entry name" value="PILUS ASSEMBLY PROTEIN"/>
    <property type="match status" value="1"/>
</dbReference>
<name>A0ABS3Q5Q8_9GAMM</name>
<proteinExistence type="predicted"/>
<feature type="transmembrane region" description="Helical" evidence="6">
    <location>
        <begin position="112"/>
        <end position="129"/>
    </location>
</feature>
<keyword evidence="5 6" id="KW-0472">Membrane</keyword>
<feature type="transmembrane region" description="Helical" evidence="6">
    <location>
        <begin position="83"/>
        <end position="106"/>
    </location>
</feature>
<organism evidence="8 9">
    <name type="scientific">Thiomicrorhabdus marina</name>
    <dbReference type="NCBI Taxonomy" id="2818442"/>
    <lineage>
        <taxon>Bacteria</taxon>
        <taxon>Pseudomonadati</taxon>
        <taxon>Pseudomonadota</taxon>
        <taxon>Gammaproteobacteria</taxon>
        <taxon>Thiotrichales</taxon>
        <taxon>Piscirickettsiaceae</taxon>
        <taxon>Thiomicrorhabdus</taxon>
    </lineage>
</organism>
<keyword evidence="9" id="KW-1185">Reference proteome</keyword>
<evidence type="ECO:0000256" key="2">
    <source>
        <dbReference type="ARBA" id="ARBA00022475"/>
    </source>
</evidence>
<keyword evidence="4 6" id="KW-1133">Transmembrane helix</keyword>